<dbReference type="AlphaFoldDB" id="A0A8T1WCE3"/>
<evidence type="ECO:0000256" key="8">
    <source>
        <dbReference type="SAM" id="MobiDB-lite"/>
    </source>
</evidence>
<reference evidence="11" key="1">
    <citation type="submission" date="2021-02" db="EMBL/GenBank/DDBJ databases">
        <authorList>
            <person name="Palmer J.M."/>
        </authorList>
    </citation>
    <scope>NUCLEOTIDE SEQUENCE</scope>
    <source>
        <strain evidence="11">SCRP734</strain>
    </source>
</reference>
<gene>
    <name evidence="11" type="ORF">PHYPSEUDO_010654</name>
</gene>
<dbReference type="InterPro" id="IPR006595">
    <property type="entry name" value="CTLH_C"/>
</dbReference>
<feature type="domain" description="CTLH" evidence="9">
    <location>
        <begin position="156"/>
        <end position="213"/>
    </location>
</feature>
<evidence type="ECO:0000256" key="2">
    <source>
        <dbReference type="ARBA" id="ARBA00022490"/>
    </source>
</evidence>
<dbReference type="GO" id="GO:0005737">
    <property type="term" value="C:cytoplasm"/>
    <property type="evidence" value="ECO:0007669"/>
    <property type="project" value="UniProtKB-SubCell"/>
</dbReference>
<dbReference type="PANTHER" id="PTHR12170:SF2">
    <property type="entry name" value="E3 UBIQUITIN-PROTEIN TRANSFERASE MAEA"/>
    <property type="match status" value="1"/>
</dbReference>
<evidence type="ECO:0000313" key="12">
    <source>
        <dbReference type="Proteomes" id="UP000694044"/>
    </source>
</evidence>
<dbReference type="InterPro" id="IPR044063">
    <property type="entry name" value="ZF_RING_GID"/>
</dbReference>
<keyword evidence="5" id="KW-0862">Zinc</keyword>
<dbReference type="GO" id="GO:0005634">
    <property type="term" value="C:nucleus"/>
    <property type="evidence" value="ECO:0007669"/>
    <property type="project" value="TreeGrafter"/>
</dbReference>
<comment type="subcellular location">
    <subcellularLocation>
        <location evidence="1">Cytoplasm</location>
    </subcellularLocation>
</comment>
<proteinExistence type="predicted"/>
<evidence type="ECO:0000256" key="3">
    <source>
        <dbReference type="ARBA" id="ARBA00022723"/>
    </source>
</evidence>
<keyword evidence="4 6" id="KW-0863">Zinc-finger</keyword>
<evidence type="ECO:0000256" key="4">
    <source>
        <dbReference type="ARBA" id="ARBA00022771"/>
    </source>
</evidence>
<evidence type="ECO:0000313" key="11">
    <source>
        <dbReference type="EMBL" id="KAG7389319.1"/>
    </source>
</evidence>
<dbReference type="CDD" id="cd16659">
    <property type="entry name" value="RING-Ubox_Emp"/>
    <property type="match status" value="1"/>
</dbReference>
<keyword evidence="12" id="KW-1185">Reference proteome</keyword>
<dbReference type="PROSITE" id="PS50897">
    <property type="entry name" value="CTLH"/>
    <property type="match status" value="1"/>
</dbReference>
<keyword evidence="3" id="KW-0479">Metal-binding</keyword>
<feature type="compositionally biased region" description="Basic and acidic residues" evidence="8">
    <location>
        <begin position="354"/>
        <end position="363"/>
    </location>
</feature>
<evidence type="ECO:0000259" key="10">
    <source>
        <dbReference type="PROSITE" id="PS51867"/>
    </source>
</evidence>
<evidence type="ECO:0008006" key="13">
    <source>
        <dbReference type="Google" id="ProtNLM"/>
    </source>
</evidence>
<dbReference type="Proteomes" id="UP000694044">
    <property type="component" value="Unassembled WGS sequence"/>
</dbReference>
<feature type="zinc finger region" description="RING-Gid-type" evidence="6">
    <location>
        <begin position="386"/>
        <end position="456"/>
    </location>
</feature>
<dbReference type="InterPro" id="IPR045098">
    <property type="entry name" value="Fyv10_fam"/>
</dbReference>
<evidence type="ECO:0000256" key="7">
    <source>
        <dbReference type="SAM" id="Coils"/>
    </source>
</evidence>
<dbReference type="PROSITE" id="PS51867">
    <property type="entry name" value="ZF_RING_GID"/>
    <property type="match status" value="1"/>
</dbReference>
<dbReference type="GO" id="GO:0008270">
    <property type="term" value="F:zinc ion binding"/>
    <property type="evidence" value="ECO:0007669"/>
    <property type="project" value="UniProtKB-KW"/>
</dbReference>
<organism evidence="11 12">
    <name type="scientific">Phytophthora pseudosyringae</name>
    <dbReference type="NCBI Taxonomy" id="221518"/>
    <lineage>
        <taxon>Eukaryota</taxon>
        <taxon>Sar</taxon>
        <taxon>Stramenopiles</taxon>
        <taxon>Oomycota</taxon>
        <taxon>Peronosporomycetes</taxon>
        <taxon>Peronosporales</taxon>
        <taxon>Peronosporaceae</taxon>
        <taxon>Phytophthora</taxon>
    </lineage>
</organism>
<dbReference type="Pfam" id="PF10607">
    <property type="entry name" value="CTLH"/>
    <property type="match status" value="1"/>
</dbReference>
<evidence type="ECO:0000259" key="9">
    <source>
        <dbReference type="PROSITE" id="PS50897"/>
    </source>
</evidence>
<feature type="domain" description="RING-Gid-type" evidence="10">
    <location>
        <begin position="386"/>
        <end position="456"/>
    </location>
</feature>
<dbReference type="GO" id="GO:0034657">
    <property type="term" value="C:GID complex"/>
    <property type="evidence" value="ECO:0007669"/>
    <property type="project" value="TreeGrafter"/>
</dbReference>
<dbReference type="InterPro" id="IPR024964">
    <property type="entry name" value="CTLH/CRA"/>
</dbReference>
<sequence length="471" mass="52647">MELSYPLVRVPFEGASKSFRLYHKQLTRELAQATAEVEALDDGDGQQPGHRMDVEAAISKLAELAKKLRDLKQSAKSSVLEQQTDLESCATRAQYLETLEEGKIGADPSLPRRQTGRDRPINDRLIADYLLGQGYLESAKIVEDTKDVGHLVDHDRHAECQAVLKDLQAQHTDKAIRWCSQNGSRLRRLQSPLEFHLRLQDFIELVRAHKPLEAVQYARTHVTPLAMQPENQTLRDAAISEVQVAMATLAFESPEKCGIEAYEKVFAMDRWLALEKMFRRTFNDVYGVHDPPSLCIALHAGLSTLNTRACHLTRDANLKARQAQSGTRSKRQHREGGEGADDDNEDSGNESDEVWFRPSEKSSDSANSTGSKKRKHTRAESPVPTCPACSEVGSQLCAGLPFAYHPHSRLVCRVTQSVMDEHNPPLVLPNGRVYSKRGIELLTQRSSDGTIKCVDTQEVFSSTDVKPVYIL</sequence>
<evidence type="ECO:0000256" key="1">
    <source>
        <dbReference type="ARBA" id="ARBA00004496"/>
    </source>
</evidence>
<dbReference type="PANTHER" id="PTHR12170">
    <property type="entry name" value="MACROPHAGE ERYTHROBLAST ATTACHER-RELATED"/>
    <property type="match status" value="1"/>
</dbReference>
<evidence type="ECO:0000256" key="5">
    <source>
        <dbReference type="ARBA" id="ARBA00022833"/>
    </source>
</evidence>
<name>A0A8T1WCE3_9STRA</name>
<accession>A0A8T1WCE3</accession>
<comment type="caution">
    <text evidence="11">The sequence shown here is derived from an EMBL/GenBank/DDBJ whole genome shotgun (WGS) entry which is preliminary data.</text>
</comment>
<dbReference type="SMART" id="SM00668">
    <property type="entry name" value="CTLH"/>
    <property type="match status" value="1"/>
</dbReference>
<keyword evidence="2" id="KW-0963">Cytoplasm</keyword>
<dbReference type="GO" id="GO:0061630">
    <property type="term" value="F:ubiquitin protein ligase activity"/>
    <property type="evidence" value="ECO:0007669"/>
    <property type="project" value="InterPro"/>
</dbReference>
<dbReference type="OrthoDB" id="1933455at2759"/>
<evidence type="ECO:0000256" key="6">
    <source>
        <dbReference type="PROSITE-ProRule" id="PRU01215"/>
    </source>
</evidence>
<feature type="compositionally biased region" description="Acidic residues" evidence="8">
    <location>
        <begin position="338"/>
        <end position="353"/>
    </location>
</feature>
<keyword evidence="7" id="KW-0175">Coiled coil</keyword>
<dbReference type="EMBL" id="JAGDFM010000046">
    <property type="protein sequence ID" value="KAG7389319.1"/>
    <property type="molecule type" value="Genomic_DNA"/>
</dbReference>
<feature type="coiled-coil region" evidence="7">
    <location>
        <begin position="23"/>
        <end position="81"/>
    </location>
</feature>
<dbReference type="GO" id="GO:0043161">
    <property type="term" value="P:proteasome-mediated ubiquitin-dependent protein catabolic process"/>
    <property type="evidence" value="ECO:0007669"/>
    <property type="project" value="InterPro"/>
</dbReference>
<protein>
    <recommendedName>
        <fullName evidence="13">Macrophage erythroblast attacher</fullName>
    </recommendedName>
</protein>
<feature type="region of interest" description="Disordered" evidence="8">
    <location>
        <begin position="318"/>
        <end position="387"/>
    </location>
</feature>